<dbReference type="InterPro" id="IPR036390">
    <property type="entry name" value="WH_DNA-bd_sf"/>
</dbReference>
<dbReference type="PANTHER" id="PTHR33238">
    <property type="entry name" value="IRON (METAL) DEPENDENT REPRESSOR, DTXR FAMILY"/>
    <property type="match status" value="1"/>
</dbReference>
<proteinExistence type="inferred from homology"/>
<evidence type="ECO:0000256" key="13">
    <source>
        <dbReference type="ARBA" id="ARBA00032593"/>
    </source>
</evidence>
<evidence type="ECO:0000256" key="12">
    <source>
        <dbReference type="ARBA" id="ARBA00025185"/>
    </source>
</evidence>
<dbReference type="SUPFAM" id="SSF46785">
    <property type="entry name" value="Winged helix' DNA-binding domain"/>
    <property type="match status" value="1"/>
</dbReference>
<evidence type="ECO:0000256" key="1">
    <source>
        <dbReference type="ARBA" id="ARBA00004496"/>
    </source>
</evidence>
<dbReference type="Gene3D" id="1.10.60.10">
    <property type="entry name" value="Iron dependent repressor, metal binding and dimerisation domain"/>
    <property type="match status" value="1"/>
</dbReference>
<dbReference type="GO" id="GO:0003700">
    <property type="term" value="F:DNA-binding transcription factor activity"/>
    <property type="evidence" value="ECO:0007669"/>
    <property type="project" value="InterPro"/>
</dbReference>
<reference evidence="15" key="1">
    <citation type="journal article" date="2015" name="ISME J.">
        <title>Aquifer environment selects for microbial species cohorts in sediment and groundwater.</title>
        <authorList>
            <person name="Hug L.A."/>
            <person name="Thomas B.C."/>
            <person name="Brown C.T."/>
            <person name="Frischkorn K.R."/>
            <person name="Williams K.H."/>
            <person name="Tringe S.G."/>
            <person name="Banfield J.F."/>
        </authorList>
    </citation>
    <scope>NUCLEOTIDE SEQUENCE</scope>
</reference>
<dbReference type="InterPro" id="IPR001367">
    <property type="entry name" value="Fe_dep_repressor"/>
</dbReference>
<accession>A0A0H4T6N7</accession>
<dbReference type="PANTHER" id="PTHR33238:SF11">
    <property type="entry name" value="TRANSCRIPTIONAL REGULATOR MNTR"/>
    <property type="match status" value="1"/>
</dbReference>
<evidence type="ECO:0000256" key="4">
    <source>
        <dbReference type="ARBA" id="ARBA00022386"/>
    </source>
</evidence>
<dbReference type="Gene3D" id="1.10.10.10">
    <property type="entry name" value="Winged helix-like DNA-binding domain superfamily/Winged helix DNA-binding domain"/>
    <property type="match status" value="1"/>
</dbReference>
<evidence type="ECO:0000259" key="14">
    <source>
        <dbReference type="PROSITE" id="PS50944"/>
    </source>
</evidence>
<comment type="function">
    <text evidence="12">In the presence of manganese, represses expression of mntH and mntS. Up-regulates expression of mntP.</text>
</comment>
<dbReference type="SMART" id="SM00529">
    <property type="entry name" value="HTH_DTXR"/>
    <property type="match status" value="1"/>
</dbReference>
<dbReference type="InterPro" id="IPR036388">
    <property type="entry name" value="WH-like_DNA-bd_sf"/>
</dbReference>
<dbReference type="InterPro" id="IPR050536">
    <property type="entry name" value="DtxR_MntR_Metal-Reg"/>
</dbReference>
<dbReference type="SUPFAM" id="SSF47979">
    <property type="entry name" value="Iron-dependent repressor protein, dimerization domain"/>
    <property type="match status" value="1"/>
</dbReference>
<evidence type="ECO:0000256" key="5">
    <source>
        <dbReference type="ARBA" id="ARBA00022490"/>
    </source>
</evidence>
<dbReference type="InterPro" id="IPR036421">
    <property type="entry name" value="Fe_dep_repressor_sf"/>
</dbReference>
<keyword evidence="11" id="KW-0464">Manganese</keyword>
<dbReference type="PROSITE" id="PS50944">
    <property type="entry name" value="HTH_DTXR"/>
    <property type="match status" value="1"/>
</dbReference>
<feature type="domain" description="HTH dtxR-type" evidence="14">
    <location>
        <begin position="2"/>
        <end position="63"/>
    </location>
</feature>
<evidence type="ECO:0000256" key="9">
    <source>
        <dbReference type="ARBA" id="ARBA00023159"/>
    </source>
</evidence>
<keyword evidence="8" id="KW-0238">DNA-binding</keyword>
<sequence length="159" mass="18016">MLSPAREDYIEAIWSLGQRRAEVRVTDIARRLGVRLPTVTRTVAAIAKMRLLEHRHRGTIRLSPSGQHLAQCLSHRHGDLVTLLRDILGLPARKAEGDACKLEHGLSPIAAQRLHEFLLLLDGHPRLKRDLLGRMRARSARRSRAFTSLGITRSDGWRF</sequence>
<keyword evidence="7" id="KW-0805">Transcription regulation</keyword>
<evidence type="ECO:0000256" key="2">
    <source>
        <dbReference type="ARBA" id="ARBA00007871"/>
    </source>
</evidence>
<dbReference type="InterPro" id="IPR022687">
    <property type="entry name" value="HTH_DTXR"/>
</dbReference>
<name>A0A0H4T6N7_9BACT</name>
<evidence type="ECO:0000256" key="3">
    <source>
        <dbReference type="ARBA" id="ARBA00011738"/>
    </source>
</evidence>
<organism evidence="15">
    <name type="scientific">uncultured Acidobacteria bacterium Rifle_16ft_4_minimus_37967</name>
    <dbReference type="NCBI Taxonomy" id="1665087"/>
    <lineage>
        <taxon>Bacteria</taxon>
        <taxon>Pseudomonadati</taxon>
        <taxon>Acidobacteriota</taxon>
        <taxon>environmental samples</taxon>
    </lineage>
</organism>
<keyword evidence="9" id="KW-0010">Activator</keyword>
<protein>
    <recommendedName>
        <fullName evidence="4">Transcriptional regulator MntR</fullName>
    </recommendedName>
    <alternativeName>
        <fullName evidence="13">Manganese transport regulator</fullName>
    </alternativeName>
</protein>
<evidence type="ECO:0000256" key="10">
    <source>
        <dbReference type="ARBA" id="ARBA00023163"/>
    </source>
</evidence>
<dbReference type="InterPro" id="IPR022689">
    <property type="entry name" value="Iron_dep_repressor"/>
</dbReference>
<dbReference type="GO" id="GO:0005737">
    <property type="term" value="C:cytoplasm"/>
    <property type="evidence" value="ECO:0007669"/>
    <property type="project" value="UniProtKB-SubCell"/>
</dbReference>
<evidence type="ECO:0000256" key="8">
    <source>
        <dbReference type="ARBA" id="ARBA00023125"/>
    </source>
</evidence>
<evidence type="ECO:0000256" key="6">
    <source>
        <dbReference type="ARBA" id="ARBA00022491"/>
    </source>
</evidence>
<comment type="subcellular location">
    <subcellularLocation>
        <location evidence="1">Cytoplasm</location>
    </subcellularLocation>
</comment>
<dbReference type="GO" id="GO:0046914">
    <property type="term" value="F:transition metal ion binding"/>
    <property type="evidence" value="ECO:0007669"/>
    <property type="project" value="InterPro"/>
</dbReference>
<evidence type="ECO:0000256" key="7">
    <source>
        <dbReference type="ARBA" id="ARBA00023015"/>
    </source>
</evidence>
<evidence type="ECO:0000313" key="15">
    <source>
        <dbReference type="EMBL" id="AKQ03421.1"/>
    </source>
</evidence>
<dbReference type="Pfam" id="PF01325">
    <property type="entry name" value="Fe_dep_repress"/>
    <property type="match status" value="1"/>
</dbReference>
<comment type="subunit">
    <text evidence="3">Homodimer.</text>
</comment>
<dbReference type="GO" id="GO:0003677">
    <property type="term" value="F:DNA binding"/>
    <property type="evidence" value="ECO:0007669"/>
    <property type="project" value="UniProtKB-KW"/>
</dbReference>
<dbReference type="Pfam" id="PF02742">
    <property type="entry name" value="Fe_dep_repr_C"/>
    <property type="match status" value="1"/>
</dbReference>
<comment type="similarity">
    <text evidence="2">Belongs to the DtxR/MntR family.</text>
</comment>
<dbReference type="EMBL" id="KT007012">
    <property type="protein sequence ID" value="AKQ03421.1"/>
    <property type="molecule type" value="Genomic_DNA"/>
</dbReference>
<dbReference type="AlphaFoldDB" id="A0A0H4T6N7"/>
<keyword evidence="5" id="KW-0963">Cytoplasm</keyword>
<evidence type="ECO:0000256" key="11">
    <source>
        <dbReference type="ARBA" id="ARBA00023211"/>
    </source>
</evidence>
<keyword evidence="6" id="KW-0678">Repressor</keyword>
<dbReference type="GO" id="GO:0046983">
    <property type="term" value="F:protein dimerization activity"/>
    <property type="evidence" value="ECO:0007669"/>
    <property type="project" value="InterPro"/>
</dbReference>
<keyword evidence="10" id="KW-0804">Transcription</keyword>